<dbReference type="InterPro" id="IPR019647">
    <property type="entry name" value="PhoP_reg_network_YrbL"/>
</dbReference>
<name>A0A1E5CZR2_9VIBR</name>
<protein>
    <recommendedName>
        <fullName evidence="1">Protein kinase domain-containing protein</fullName>
    </recommendedName>
</protein>
<dbReference type="SUPFAM" id="SSF56112">
    <property type="entry name" value="Protein kinase-like (PK-like)"/>
    <property type="match status" value="1"/>
</dbReference>
<dbReference type="RefSeq" id="WP_017052188.1">
    <property type="nucleotide sequence ID" value="NZ_AJYW02000121.1"/>
</dbReference>
<proteinExistence type="predicted"/>
<reference evidence="2 3" key="1">
    <citation type="journal article" date="2012" name="Science">
        <title>Ecological populations of bacteria act as socially cohesive units of antibiotic production and resistance.</title>
        <authorList>
            <person name="Cordero O.X."/>
            <person name="Wildschutte H."/>
            <person name="Kirkup B."/>
            <person name="Proehl S."/>
            <person name="Ngo L."/>
            <person name="Hussain F."/>
            <person name="Le Roux F."/>
            <person name="Mincer T."/>
            <person name="Polz M.F."/>
        </authorList>
    </citation>
    <scope>NUCLEOTIDE SEQUENCE [LARGE SCALE GENOMIC DNA]</scope>
    <source>
        <strain evidence="2 3">FF-238</strain>
    </source>
</reference>
<comment type="caution">
    <text evidence="2">The sequence shown here is derived from an EMBL/GenBank/DDBJ whole genome shotgun (WGS) entry which is preliminary data.</text>
</comment>
<evidence type="ECO:0000259" key="1">
    <source>
        <dbReference type="PROSITE" id="PS50011"/>
    </source>
</evidence>
<organism evidence="2 3">
    <name type="scientific">Vibrio genomosp. F6 str. FF-238</name>
    <dbReference type="NCBI Taxonomy" id="1191298"/>
    <lineage>
        <taxon>Bacteria</taxon>
        <taxon>Pseudomonadati</taxon>
        <taxon>Pseudomonadota</taxon>
        <taxon>Gammaproteobacteria</taxon>
        <taxon>Vibrionales</taxon>
        <taxon>Vibrionaceae</taxon>
        <taxon>Vibrio</taxon>
    </lineage>
</organism>
<dbReference type="InterPro" id="IPR011009">
    <property type="entry name" value="Kinase-like_dom_sf"/>
</dbReference>
<dbReference type="GO" id="GO:0005524">
    <property type="term" value="F:ATP binding"/>
    <property type="evidence" value="ECO:0007669"/>
    <property type="project" value="InterPro"/>
</dbReference>
<evidence type="ECO:0000313" key="2">
    <source>
        <dbReference type="EMBL" id="OEE76417.1"/>
    </source>
</evidence>
<sequence length="203" mass="24131">MRDFTQWEVIGKGSERTCYQDPDDSSRCIKVSHKKNSKQSLREIKYFKLLKKENKSFSHIPQIFQFIEKGDLIGIEQEVILDDSKEISKNIYDYIADNRTDDELNEFYHQLEMLELYLIDNNIIPSDLVTSNLLVCNKNKELKVYIIDGFGGAEFFPLSNYIKLLGQHKIKRKWKKFMNGFVNRLVLKNHKEFYLKFREANDE</sequence>
<dbReference type="GO" id="GO:0004672">
    <property type="term" value="F:protein kinase activity"/>
    <property type="evidence" value="ECO:0007669"/>
    <property type="project" value="InterPro"/>
</dbReference>
<keyword evidence="3" id="KW-1185">Reference proteome</keyword>
<dbReference type="Pfam" id="PF10707">
    <property type="entry name" value="YrbL-PhoP_reg"/>
    <property type="match status" value="1"/>
</dbReference>
<dbReference type="PROSITE" id="PS50011">
    <property type="entry name" value="PROTEIN_KINASE_DOM"/>
    <property type="match status" value="1"/>
</dbReference>
<dbReference type="InterPro" id="IPR000719">
    <property type="entry name" value="Prot_kinase_dom"/>
</dbReference>
<gene>
    <name evidence="2" type="ORF">A130_04945</name>
</gene>
<dbReference type="Gene3D" id="3.30.200.20">
    <property type="entry name" value="Phosphorylase Kinase, domain 1"/>
    <property type="match status" value="1"/>
</dbReference>
<dbReference type="EMBL" id="AJYW02000121">
    <property type="protein sequence ID" value="OEE76417.1"/>
    <property type="molecule type" value="Genomic_DNA"/>
</dbReference>
<dbReference type="Gene3D" id="1.10.510.10">
    <property type="entry name" value="Transferase(Phosphotransferase) domain 1"/>
    <property type="match status" value="1"/>
</dbReference>
<dbReference type="AlphaFoldDB" id="A0A1E5CZR2"/>
<feature type="domain" description="Protein kinase" evidence="1">
    <location>
        <begin position="4"/>
        <end position="203"/>
    </location>
</feature>
<accession>A0A1E5CZR2</accession>
<evidence type="ECO:0000313" key="3">
    <source>
        <dbReference type="Proteomes" id="UP000094165"/>
    </source>
</evidence>
<dbReference type="Proteomes" id="UP000094165">
    <property type="component" value="Unassembled WGS sequence"/>
</dbReference>